<dbReference type="InterPro" id="IPR005311">
    <property type="entry name" value="PBP_dimer"/>
</dbReference>
<dbReference type="InterPro" id="IPR050515">
    <property type="entry name" value="Beta-lactam/transpept"/>
</dbReference>
<evidence type="ECO:0000256" key="8">
    <source>
        <dbReference type="ARBA" id="ARBA00022801"/>
    </source>
</evidence>
<dbReference type="FunFam" id="3.40.710.10:FF:000024">
    <property type="entry name" value="Penicillin-binding protein 2"/>
    <property type="match status" value="1"/>
</dbReference>
<organism evidence="16 17">
    <name type="scientific">Candidatus Saganbacteria bacterium CG08_land_8_20_14_0_20_45_16</name>
    <dbReference type="NCBI Taxonomy" id="2014293"/>
    <lineage>
        <taxon>Bacteria</taxon>
        <taxon>Bacillati</taxon>
        <taxon>Saganbacteria</taxon>
    </lineage>
</organism>
<evidence type="ECO:0000256" key="7">
    <source>
        <dbReference type="ARBA" id="ARBA00022692"/>
    </source>
</evidence>
<comment type="similarity">
    <text evidence="3">Belongs to the transpeptidase family.</text>
</comment>
<evidence type="ECO:0000256" key="11">
    <source>
        <dbReference type="ARBA" id="ARBA00022989"/>
    </source>
</evidence>
<dbReference type="Gene3D" id="3.90.1310.10">
    <property type="entry name" value="Penicillin-binding protein 2a (Domain 2)"/>
    <property type="match status" value="1"/>
</dbReference>
<evidence type="ECO:0000256" key="12">
    <source>
        <dbReference type="ARBA" id="ARBA00023136"/>
    </source>
</evidence>
<dbReference type="GO" id="GO:0008658">
    <property type="term" value="F:penicillin binding"/>
    <property type="evidence" value="ECO:0007669"/>
    <property type="project" value="InterPro"/>
</dbReference>
<dbReference type="GO" id="GO:0071555">
    <property type="term" value="P:cell wall organization"/>
    <property type="evidence" value="ECO:0007669"/>
    <property type="project" value="UniProtKB-KW"/>
</dbReference>
<keyword evidence="13" id="KW-0961">Cell wall biogenesis/degradation</keyword>
<evidence type="ECO:0000256" key="6">
    <source>
        <dbReference type="ARBA" id="ARBA00022670"/>
    </source>
</evidence>
<evidence type="ECO:0000313" key="16">
    <source>
        <dbReference type="EMBL" id="PIS30454.1"/>
    </source>
</evidence>
<evidence type="ECO:0000259" key="15">
    <source>
        <dbReference type="Pfam" id="PF03717"/>
    </source>
</evidence>
<dbReference type="InterPro" id="IPR012338">
    <property type="entry name" value="Beta-lactam/transpept-like"/>
</dbReference>
<dbReference type="GO" id="GO:0006508">
    <property type="term" value="P:proteolysis"/>
    <property type="evidence" value="ECO:0007669"/>
    <property type="project" value="UniProtKB-KW"/>
</dbReference>
<evidence type="ECO:0000259" key="14">
    <source>
        <dbReference type="Pfam" id="PF00905"/>
    </source>
</evidence>
<dbReference type="GO" id="GO:0009002">
    <property type="term" value="F:serine-type D-Ala-D-Ala carboxypeptidase activity"/>
    <property type="evidence" value="ECO:0007669"/>
    <property type="project" value="InterPro"/>
</dbReference>
<dbReference type="NCBIfam" id="TIGR03423">
    <property type="entry name" value="pbp2_mrdA"/>
    <property type="match status" value="1"/>
</dbReference>
<dbReference type="GO" id="GO:0005886">
    <property type="term" value="C:plasma membrane"/>
    <property type="evidence" value="ECO:0007669"/>
    <property type="project" value="UniProtKB-SubCell"/>
</dbReference>
<keyword evidence="10" id="KW-0573">Peptidoglycan synthesis</keyword>
<keyword evidence="7" id="KW-0812">Transmembrane</keyword>
<keyword evidence="8" id="KW-0378">Hydrolase</keyword>
<evidence type="ECO:0000256" key="4">
    <source>
        <dbReference type="ARBA" id="ARBA00022475"/>
    </source>
</evidence>
<dbReference type="Pfam" id="PF03717">
    <property type="entry name" value="PBP_dimer"/>
    <property type="match status" value="1"/>
</dbReference>
<reference evidence="16 17" key="1">
    <citation type="submission" date="2017-09" db="EMBL/GenBank/DDBJ databases">
        <title>Depth-based differentiation of microbial function through sediment-hosted aquifers and enrichment of novel symbionts in the deep terrestrial subsurface.</title>
        <authorList>
            <person name="Probst A.J."/>
            <person name="Ladd B."/>
            <person name="Jarett J.K."/>
            <person name="Geller-Mcgrath D.E."/>
            <person name="Sieber C.M."/>
            <person name="Emerson J.B."/>
            <person name="Anantharaman K."/>
            <person name="Thomas B.C."/>
            <person name="Malmstrom R."/>
            <person name="Stieglmeier M."/>
            <person name="Klingl A."/>
            <person name="Woyke T."/>
            <person name="Ryan C.M."/>
            <person name="Banfield J.F."/>
        </authorList>
    </citation>
    <scope>NUCLEOTIDE SEQUENCE [LARGE SCALE GENOMIC DNA]</scope>
    <source>
        <strain evidence="16">CG08_land_8_20_14_0_20_45_16</strain>
    </source>
</reference>
<dbReference type="InterPro" id="IPR036138">
    <property type="entry name" value="PBP_dimer_sf"/>
</dbReference>
<dbReference type="GO" id="GO:0008360">
    <property type="term" value="P:regulation of cell shape"/>
    <property type="evidence" value="ECO:0007669"/>
    <property type="project" value="UniProtKB-KW"/>
</dbReference>
<dbReference type="SUPFAM" id="SSF56519">
    <property type="entry name" value="Penicillin binding protein dimerisation domain"/>
    <property type="match status" value="1"/>
</dbReference>
<proteinExistence type="inferred from homology"/>
<dbReference type="GO" id="GO:0071972">
    <property type="term" value="F:peptidoglycan L,D-transpeptidase activity"/>
    <property type="evidence" value="ECO:0007669"/>
    <property type="project" value="TreeGrafter"/>
</dbReference>
<protein>
    <submittedName>
        <fullName evidence="16">Penicillin-binding protein 2</fullName>
    </submittedName>
</protein>
<evidence type="ECO:0000256" key="1">
    <source>
        <dbReference type="ARBA" id="ARBA00004167"/>
    </source>
</evidence>
<evidence type="ECO:0000313" key="17">
    <source>
        <dbReference type="Proteomes" id="UP000231343"/>
    </source>
</evidence>
<dbReference type="Proteomes" id="UP000231343">
    <property type="component" value="Unassembled WGS sequence"/>
</dbReference>
<keyword evidence="9" id="KW-0133">Cell shape</keyword>
<evidence type="ECO:0000256" key="3">
    <source>
        <dbReference type="ARBA" id="ARBA00007171"/>
    </source>
</evidence>
<dbReference type="Gene3D" id="3.40.710.10">
    <property type="entry name" value="DD-peptidase/beta-lactamase superfamily"/>
    <property type="match status" value="1"/>
</dbReference>
<comment type="subcellular location">
    <subcellularLocation>
        <location evidence="2">Cell membrane</location>
    </subcellularLocation>
    <subcellularLocation>
        <location evidence="1">Membrane</location>
        <topology evidence="1">Single-pass membrane protein</topology>
    </subcellularLocation>
</comment>
<keyword evidence="4" id="KW-1003">Cell membrane</keyword>
<evidence type="ECO:0000256" key="9">
    <source>
        <dbReference type="ARBA" id="ARBA00022960"/>
    </source>
</evidence>
<feature type="domain" description="Penicillin-binding protein dimerisation" evidence="15">
    <location>
        <begin position="48"/>
        <end position="213"/>
    </location>
</feature>
<feature type="domain" description="Penicillin-binding protein transpeptidase" evidence="14">
    <location>
        <begin position="247"/>
        <end position="562"/>
    </location>
</feature>
<dbReference type="PANTHER" id="PTHR30627">
    <property type="entry name" value="PEPTIDOGLYCAN D,D-TRANSPEPTIDASE"/>
    <property type="match status" value="1"/>
</dbReference>
<evidence type="ECO:0000256" key="10">
    <source>
        <dbReference type="ARBA" id="ARBA00022984"/>
    </source>
</evidence>
<dbReference type="InterPro" id="IPR001460">
    <property type="entry name" value="PCN-bd_Tpept"/>
</dbReference>
<dbReference type="Gene3D" id="3.30.1390.30">
    <property type="entry name" value="Penicillin-binding protein 2a, domain 3"/>
    <property type="match status" value="1"/>
</dbReference>
<name>A0A2H0Y1L9_UNCSA</name>
<keyword evidence="5" id="KW-0997">Cell inner membrane</keyword>
<evidence type="ECO:0000256" key="2">
    <source>
        <dbReference type="ARBA" id="ARBA00004236"/>
    </source>
</evidence>
<dbReference type="PANTHER" id="PTHR30627:SF2">
    <property type="entry name" value="PEPTIDOGLYCAN D,D-TRANSPEPTIDASE MRDA"/>
    <property type="match status" value="1"/>
</dbReference>
<dbReference type="AlphaFoldDB" id="A0A2H0Y1L9"/>
<comment type="caution">
    <text evidence="16">The sequence shown here is derived from an EMBL/GenBank/DDBJ whole genome shotgun (WGS) entry which is preliminary data.</text>
</comment>
<sequence>MNKNLQVLVISFIVIFVLLFLRLLHLQIADGAKFNRLALENAAKTVPESAPRGIIYDRQGKVLVENRPVFSVRILPYVLNKKSPAEQKRILDLLATLLGEKIELKVSAVEPILVKDDIVFDIAIKVEERGQELEGVIATSQPVRLFKYGNLAAHVLGYVGEIEANELSQLKDQGYRQGDIVGKDGVEKIYDQFLRGTNGGKRVEVDVYGTPLRILESIEPTPGADMQLTLDTQLQQVAESALGQQEGAVVVMQAKTGEILALASYPNYDPNLFISGFKHAQWAQMNGSRHPFINRALAIYPPGSIFKVVTLAAALEEGVASIDEVLDCHGYYKLHNRLAKCWLASGHGPISVLEGLVWSCDVVYYELGRRLGPDKLAKYARKFGLGSKTGLDLPQEKKGTVPDTAWKKSYLGQNWYDGDSINYGIGQGFIQVTPLQMACLYASLSSGKLVRPYIVKEIRDQNNQLIYQGTTEVVSELGIAPKTLLVIRQALREVIRRGTGVAANIPGIPVAGKTGTAENPGLAHAWFICYAPFDNPEIVIASFVAHGEHGDRASAYIARDILRWYEKERLAQPYPPEEPEAQYILHGSRKVPYGNFRRPVLPTTDNPAHL</sequence>
<dbReference type="InterPro" id="IPR017790">
    <property type="entry name" value="Penicillin-binding_protein_2"/>
</dbReference>
<dbReference type="GO" id="GO:0009252">
    <property type="term" value="P:peptidoglycan biosynthetic process"/>
    <property type="evidence" value="ECO:0007669"/>
    <property type="project" value="UniProtKB-KW"/>
</dbReference>
<gene>
    <name evidence="16" type="primary">mrdA</name>
    <name evidence="16" type="ORF">COT42_03120</name>
</gene>
<accession>A0A2H0Y1L9</accession>
<evidence type="ECO:0000256" key="13">
    <source>
        <dbReference type="ARBA" id="ARBA00023316"/>
    </source>
</evidence>
<evidence type="ECO:0000256" key="5">
    <source>
        <dbReference type="ARBA" id="ARBA00022519"/>
    </source>
</evidence>
<dbReference type="Pfam" id="PF00905">
    <property type="entry name" value="Transpeptidase"/>
    <property type="match status" value="1"/>
</dbReference>
<keyword evidence="12" id="KW-0472">Membrane</keyword>
<dbReference type="EMBL" id="PEYM01000055">
    <property type="protein sequence ID" value="PIS30454.1"/>
    <property type="molecule type" value="Genomic_DNA"/>
</dbReference>
<keyword evidence="11" id="KW-1133">Transmembrane helix</keyword>
<keyword evidence="6" id="KW-0645">Protease</keyword>
<dbReference type="SUPFAM" id="SSF56601">
    <property type="entry name" value="beta-lactamase/transpeptidase-like"/>
    <property type="match status" value="1"/>
</dbReference>